<dbReference type="EMBL" id="LN899819">
    <property type="protein sequence ID" value="CUV14678.1"/>
    <property type="molecule type" value="Genomic_DNA"/>
</dbReference>
<gene>
    <name evidence="4" type="ORF">RUN39_v1_920093</name>
</gene>
<evidence type="ECO:0000313" key="4">
    <source>
        <dbReference type="EMBL" id="CUV14678.1"/>
    </source>
</evidence>
<evidence type="ECO:0000256" key="1">
    <source>
        <dbReference type="ARBA" id="ARBA00004328"/>
    </source>
</evidence>
<evidence type="ECO:0000256" key="2">
    <source>
        <dbReference type="ARBA" id="ARBA00022612"/>
    </source>
</evidence>
<dbReference type="AlphaFoldDB" id="A0A0S4TX99"/>
<name>A0A0S4TX99_RALSL</name>
<reference evidence="4" key="1">
    <citation type="submission" date="2015-10" db="EMBL/GenBank/DDBJ databases">
        <authorList>
            <person name="Gilbert D.G."/>
        </authorList>
    </citation>
    <scope>NUCLEOTIDE SEQUENCE</scope>
    <source>
        <strain evidence="4">Phyl III-seqv23</strain>
    </source>
</reference>
<proteinExistence type="predicted"/>
<dbReference type="InterPro" id="IPR020991">
    <property type="entry name" value="Connector_podovirus"/>
</dbReference>
<keyword evidence="3" id="KW-0231">Viral genome packaging</keyword>
<protein>
    <submittedName>
        <fullName evidence="4">Head portal-like protein from phage</fullName>
    </submittedName>
</protein>
<accession>A0A0S4TX99</accession>
<dbReference type="PATRIC" id="fig|305.106.peg.5097"/>
<keyword evidence="2" id="KW-1188">Viral release from host cell</keyword>
<sequence>MRQTAQAAWEAGALIKQPLLTRCEKYAAFTLPTICTPPGYTEQSQELQTDFQSVGAQSVNNLANKLMLALFAPSRPFFRLDIPTDLAQKLGINQDDLAGALSLAEKRAVRRLDQMGVRPKLYEAMKHLIITGNCLLMLGKKGSVPMRVLGLKRYNVKRSMSGKVIEIVIHEKVRFDELESDVQKHLKDEHPQRYGAMDPMEPDTCGEVSYFKWIRWDGVQNYLVSTHVDDCELGDAFKAKYTEDTLPYRALTWELHDDNNYGTGLVEQCSGDFAALSALSEAEVTGAILASEFRWLVNPAGMTKATDLEESENGAALPGVKDDIIPLISGTGANMQFIDTVATKYVNRLGRTFLLGSSVIRNAERVTAEEVRLQAQELETSLGGVYSRLAIDFQLPISYWLIKMEGVELGGTALEPTVITGLDALSRNADLENLKACLQDMAIIAGMSPQAQFVLKMDAIATAIFAGRGVDASQFVKSEEEQQAELANQQQMALAQQVARPVAAAVTSGGASA</sequence>
<dbReference type="Pfam" id="PF12236">
    <property type="entry name" value="Head-tail_con"/>
    <property type="match status" value="1"/>
</dbReference>
<evidence type="ECO:0000256" key="3">
    <source>
        <dbReference type="ARBA" id="ARBA00023219"/>
    </source>
</evidence>
<comment type="subcellular location">
    <subcellularLocation>
        <location evidence="1">Virion</location>
    </subcellularLocation>
</comment>
<organism evidence="4">
    <name type="scientific">Ralstonia solanacearum</name>
    <name type="common">Pseudomonas solanacearum</name>
    <dbReference type="NCBI Taxonomy" id="305"/>
    <lineage>
        <taxon>Bacteria</taxon>
        <taxon>Pseudomonadati</taxon>
        <taxon>Pseudomonadota</taxon>
        <taxon>Betaproteobacteria</taxon>
        <taxon>Burkholderiales</taxon>
        <taxon>Burkholderiaceae</taxon>
        <taxon>Ralstonia</taxon>
        <taxon>Ralstonia solanacearum species complex</taxon>
    </lineage>
</organism>